<dbReference type="Proteomes" id="UP000249799">
    <property type="component" value="Chromosome"/>
</dbReference>
<accession>A0A2Z4FI52</accession>
<dbReference type="Pfam" id="PF02146">
    <property type="entry name" value="SIR2"/>
    <property type="match status" value="1"/>
</dbReference>
<keyword evidence="3" id="KW-1185">Reference proteome</keyword>
<evidence type="ECO:0000256" key="1">
    <source>
        <dbReference type="PROSITE-ProRule" id="PRU00236"/>
    </source>
</evidence>
<reference evidence="2 3" key="1">
    <citation type="submission" date="2018-06" db="EMBL/GenBank/DDBJ databases">
        <title>Lujinxingia sediminis gen. nov. sp. nov., a new facultative anaerobic member of the class Deltaproteobacteria, and proposal of Lujinxingaceae fam. nov.</title>
        <authorList>
            <person name="Guo L.-Y."/>
            <person name="Li C.-M."/>
            <person name="Wang S."/>
            <person name="Du Z.-J."/>
        </authorList>
    </citation>
    <scope>NUCLEOTIDE SEQUENCE [LARGE SCALE GENOMIC DNA]</scope>
    <source>
        <strain evidence="2 3">FA350</strain>
    </source>
</reference>
<evidence type="ECO:0000313" key="3">
    <source>
        <dbReference type="Proteomes" id="UP000249799"/>
    </source>
</evidence>
<comment type="caution">
    <text evidence="1">Lacks conserved residue(s) required for the propagation of feature annotation.</text>
</comment>
<dbReference type="PANTHER" id="PTHR11085">
    <property type="entry name" value="NAD-DEPENDENT PROTEIN DEACYLASE SIRTUIN-5, MITOCHONDRIAL-RELATED"/>
    <property type="match status" value="1"/>
</dbReference>
<evidence type="ECO:0000313" key="2">
    <source>
        <dbReference type="EMBL" id="AWV88589.1"/>
    </source>
</evidence>
<dbReference type="Gene3D" id="3.30.1600.10">
    <property type="entry name" value="SIR2/SIRT2 'Small Domain"/>
    <property type="match status" value="1"/>
</dbReference>
<dbReference type="GO" id="GO:0017136">
    <property type="term" value="F:histone deacetylase activity, NAD-dependent"/>
    <property type="evidence" value="ECO:0007669"/>
    <property type="project" value="TreeGrafter"/>
</dbReference>
<dbReference type="EMBL" id="CP030032">
    <property type="protein sequence ID" value="AWV88589.1"/>
    <property type="molecule type" value="Genomic_DNA"/>
</dbReference>
<dbReference type="OrthoDB" id="9800582at2"/>
<dbReference type="InterPro" id="IPR050134">
    <property type="entry name" value="NAD-dep_sirtuin_deacylases"/>
</dbReference>
<dbReference type="KEGG" id="bsed:DN745_04245"/>
<dbReference type="InterPro" id="IPR003000">
    <property type="entry name" value="Sirtuin"/>
</dbReference>
<name>A0A2Z4FI52_9DELT</name>
<dbReference type="RefSeq" id="WP_111332469.1">
    <property type="nucleotide sequence ID" value="NZ_CP030032.1"/>
</dbReference>
<sequence>MTQIQRAAEAIAAADALFISAGAGMGVDSGLPDFRGDKGFWRAYPAFQKLGLNFVDMANPTWFSRDPELAWGFYGHRLHLYRDTTPHAGFALLRKWGRAKPGGHFVFTSNVDGQFQAAGFAEDRVVECHGSIHHLQCTGPCDFHIWSAGSEALNFDPTTFRAEAPMPRCPGCGALARPNILMFGDAGFVGERSDAQEERLRSWLTGLAGANAAPKLAIIECGAGTAVPTVRWQSERLARAFDAPLIRINPREAHGPGATISVDLGAADALAKIDAILGA</sequence>
<proteinExistence type="predicted"/>
<dbReference type="PROSITE" id="PS50305">
    <property type="entry name" value="SIRTUIN"/>
    <property type="match status" value="1"/>
</dbReference>
<dbReference type="SUPFAM" id="SSF52467">
    <property type="entry name" value="DHS-like NAD/FAD-binding domain"/>
    <property type="match status" value="1"/>
</dbReference>
<dbReference type="InterPro" id="IPR026590">
    <property type="entry name" value="Ssirtuin_cat_dom"/>
</dbReference>
<dbReference type="InterPro" id="IPR026591">
    <property type="entry name" value="Sirtuin_cat_small_dom_sf"/>
</dbReference>
<gene>
    <name evidence="2" type="ORF">DN745_04245</name>
</gene>
<dbReference type="PANTHER" id="PTHR11085:SF4">
    <property type="entry name" value="NAD-DEPENDENT PROTEIN DEACYLASE"/>
    <property type="match status" value="1"/>
</dbReference>
<protein>
    <submittedName>
        <fullName evidence="2">NAD-dependent deacetylase</fullName>
    </submittedName>
</protein>
<dbReference type="GO" id="GO:0070403">
    <property type="term" value="F:NAD+ binding"/>
    <property type="evidence" value="ECO:0007669"/>
    <property type="project" value="InterPro"/>
</dbReference>
<dbReference type="AlphaFoldDB" id="A0A2Z4FI52"/>
<dbReference type="InterPro" id="IPR029035">
    <property type="entry name" value="DHS-like_NAD/FAD-binding_dom"/>
</dbReference>
<organism evidence="2 3">
    <name type="scientific">Bradymonas sediminis</name>
    <dbReference type="NCBI Taxonomy" id="1548548"/>
    <lineage>
        <taxon>Bacteria</taxon>
        <taxon>Deltaproteobacteria</taxon>
        <taxon>Bradymonadales</taxon>
        <taxon>Bradymonadaceae</taxon>
        <taxon>Bradymonas</taxon>
    </lineage>
</organism>
<dbReference type="Gene3D" id="3.40.50.1220">
    <property type="entry name" value="TPP-binding domain"/>
    <property type="match status" value="1"/>
</dbReference>